<protein>
    <submittedName>
        <fullName evidence="3">Uncharacterized protein</fullName>
    </submittedName>
</protein>
<evidence type="ECO:0000256" key="1">
    <source>
        <dbReference type="SAM" id="MobiDB-lite"/>
    </source>
</evidence>
<evidence type="ECO:0000313" key="3">
    <source>
        <dbReference type="EMBL" id="WOB06722.1"/>
    </source>
</evidence>
<keyword evidence="2" id="KW-1133">Transmembrane helix</keyword>
<dbReference type="Proteomes" id="UP001303946">
    <property type="component" value="Chromosome"/>
</dbReference>
<gene>
    <name evidence="3" type="ORF">RXV79_17535</name>
</gene>
<name>A0ABZ0CP22_9BURK</name>
<accession>A0ABZ0CP22</accession>
<proteinExistence type="predicted"/>
<keyword evidence="4" id="KW-1185">Reference proteome</keyword>
<dbReference type="RefSeq" id="WP_316699333.1">
    <property type="nucleotide sequence ID" value="NZ_CP136336.1"/>
</dbReference>
<organism evidence="3 4">
    <name type="scientific">Piscinibacter gummiphilus</name>
    <dbReference type="NCBI Taxonomy" id="946333"/>
    <lineage>
        <taxon>Bacteria</taxon>
        <taxon>Pseudomonadati</taxon>
        <taxon>Pseudomonadota</taxon>
        <taxon>Betaproteobacteria</taxon>
        <taxon>Burkholderiales</taxon>
        <taxon>Sphaerotilaceae</taxon>
        <taxon>Piscinibacter</taxon>
    </lineage>
</organism>
<sequence length="194" mass="20327">MSADFNDPRLPAVDRLTLSRERLRGALLEIAPPPDAAGDHEPSVLLTALMAIPGVRLVVDSVRSWWSQHPLHMATMVAGNTARTAMGPIARNRPFALIAAAVAVGGLIYWIKPWRGLLKPALLAGLVPHLVARAMDHVPLEAWMSAASAFASERMRGAAPSGAEPAATTSPQAAAAAAATPAPTPPVPRSDTLH</sequence>
<feature type="compositionally biased region" description="Low complexity" evidence="1">
    <location>
        <begin position="163"/>
        <end position="181"/>
    </location>
</feature>
<keyword evidence="2" id="KW-0472">Membrane</keyword>
<keyword evidence="2" id="KW-0812">Transmembrane</keyword>
<reference evidence="3 4" key="1">
    <citation type="submission" date="2023-10" db="EMBL/GenBank/DDBJ databases">
        <title>Bacteria for the degradation of biodegradable plastic PBAT(Polybutylene adipate terephthalate).</title>
        <authorList>
            <person name="Weon H.-Y."/>
            <person name="Yeon J."/>
        </authorList>
    </citation>
    <scope>NUCLEOTIDE SEQUENCE [LARGE SCALE GENOMIC DNA]</scope>
    <source>
        <strain evidence="3 4">SBD 7-3</strain>
    </source>
</reference>
<dbReference type="EMBL" id="CP136336">
    <property type="protein sequence ID" value="WOB06722.1"/>
    <property type="molecule type" value="Genomic_DNA"/>
</dbReference>
<evidence type="ECO:0000256" key="2">
    <source>
        <dbReference type="SAM" id="Phobius"/>
    </source>
</evidence>
<evidence type="ECO:0000313" key="4">
    <source>
        <dbReference type="Proteomes" id="UP001303946"/>
    </source>
</evidence>
<feature type="region of interest" description="Disordered" evidence="1">
    <location>
        <begin position="155"/>
        <end position="194"/>
    </location>
</feature>
<feature type="transmembrane region" description="Helical" evidence="2">
    <location>
        <begin position="95"/>
        <end position="111"/>
    </location>
</feature>